<feature type="region of interest" description="Disordered" evidence="8">
    <location>
        <begin position="273"/>
        <end position="321"/>
    </location>
</feature>
<dbReference type="NCBIfam" id="TIGR00544">
    <property type="entry name" value="lgt"/>
    <property type="match status" value="1"/>
</dbReference>
<name>A0ABQ6II13_9MICO</name>
<dbReference type="PROSITE" id="PS01311">
    <property type="entry name" value="LGT"/>
    <property type="match status" value="1"/>
</dbReference>
<gene>
    <name evidence="7" type="primary">lgt</name>
    <name evidence="9" type="ORF">GCM10025876_36490</name>
</gene>
<feature type="transmembrane region" description="Helical" evidence="7">
    <location>
        <begin position="96"/>
        <end position="117"/>
    </location>
</feature>
<comment type="caution">
    <text evidence="9">The sequence shown here is derived from an EMBL/GenBank/DDBJ whole genome shotgun (WGS) entry which is preliminary data.</text>
</comment>
<dbReference type="RefSeq" id="WP_284329122.1">
    <property type="nucleotide sequence ID" value="NZ_BSUN01000001.1"/>
</dbReference>
<evidence type="ECO:0000256" key="3">
    <source>
        <dbReference type="ARBA" id="ARBA00022679"/>
    </source>
</evidence>
<reference evidence="10" key="1">
    <citation type="journal article" date="2019" name="Int. J. Syst. Evol. Microbiol.">
        <title>The Global Catalogue of Microorganisms (GCM) 10K type strain sequencing project: providing services to taxonomists for standard genome sequencing and annotation.</title>
        <authorList>
            <consortium name="The Broad Institute Genomics Platform"/>
            <consortium name="The Broad Institute Genome Sequencing Center for Infectious Disease"/>
            <person name="Wu L."/>
            <person name="Ma J."/>
        </authorList>
    </citation>
    <scope>NUCLEOTIDE SEQUENCE [LARGE SCALE GENOMIC DNA]</scope>
    <source>
        <strain evidence="10">NBRC 112299</strain>
    </source>
</reference>
<sequence length="352" mass="38788">MIRASIPSPPIEWASFSVGPLTIHTYAICIIIGIVVALWLTTKRWVERGGDPDLVGEIALWAIPFGIIGGRLYHVISTPGPYFGENGNPVDALKIWEGGLGIWGAVALGALGAWIGARRHGARFTAFADAAAPGVLIAQAIGRLGNYFNQELFGGPTDLPWGLEIDPAFRPEGYEQFATFHPTFLYEMVWNLAGAFLIIWLDRKRDLRGGRVFWLYVIVYVSGRLWIEMVRIDTAVHILGVRVNVWVSVLVLLLAIVAYVVLGMRQRASGVHVPREQARAERPRGARGRGRHGLRGCRPRGRRRGRGRSSRRPEQLIDDSLPGASRRYAEHPCVHRADGAPIPVSPRVPVGG</sequence>
<evidence type="ECO:0000256" key="6">
    <source>
        <dbReference type="ARBA" id="ARBA00023136"/>
    </source>
</evidence>
<feature type="transmembrane region" description="Helical" evidence="7">
    <location>
        <begin position="244"/>
        <end position="262"/>
    </location>
</feature>
<feature type="binding site" evidence="7">
    <location>
        <position position="143"/>
    </location>
    <ligand>
        <name>a 1,2-diacyl-sn-glycero-3-phospho-(1'-sn-glycerol)</name>
        <dbReference type="ChEBI" id="CHEBI:64716"/>
    </ligand>
</feature>
<feature type="transmembrane region" description="Helical" evidence="7">
    <location>
        <begin position="54"/>
        <end position="76"/>
    </location>
</feature>
<evidence type="ECO:0000313" key="10">
    <source>
        <dbReference type="Proteomes" id="UP001157125"/>
    </source>
</evidence>
<evidence type="ECO:0000256" key="5">
    <source>
        <dbReference type="ARBA" id="ARBA00022989"/>
    </source>
</evidence>
<feature type="transmembrane region" description="Helical" evidence="7">
    <location>
        <begin position="184"/>
        <end position="201"/>
    </location>
</feature>
<comment type="catalytic activity">
    <reaction evidence="7">
        <text>L-cysteinyl-[prolipoprotein] + a 1,2-diacyl-sn-glycero-3-phospho-(1'-sn-glycerol) = an S-1,2-diacyl-sn-glyceryl-L-cysteinyl-[prolipoprotein] + sn-glycerol 1-phosphate + H(+)</text>
        <dbReference type="Rhea" id="RHEA:56712"/>
        <dbReference type="Rhea" id="RHEA-COMP:14679"/>
        <dbReference type="Rhea" id="RHEA-COMP:14680"/>
        <dbReference type="ChEBI" id="CHEBI:15378"/>
        <dbReference type="ChEBI" id="CHEBI:29950"/>
        <dbReference type="ChEBI" id="CHEBI:57685"/>
        <dbReference type="ChEBI" id="CHEBI:64716"/>
        <dbReference type="ChEBI" id="CHEBI:140658"/>
        <dbReference type="EC" id="2.5.1.145"/>
    </reaction>
</comment>
<comment type="function">
    <text evidence="7">Catalyzes the transfer of the diacylglyceryl group from phosphatidylglycerol to the sulfhydryl group of the N-terminal cysteine of a prolipoprotein, the first step in the formation of mature lipoproteins.</text>
</comment>
<dbReference type="PANTHER" id="PTHR30589:SF0">
    <property type="entry name" value="PHOSPHATIDYLGLYCEROL--PROLIPOPROTEIN DIACYLGLYCERYL TRANSFERASE"/>
    <property type="match status" value="1"/>
</dbReference>
<feature type="transmembrane region" description="Helical" evidence="7">
    <location>
        <begin position="124"/>
        <end position="142"/>
    </location>
</feature>
<keyword evidence="4 7" id="KW-0812">Transmembrane</keyword>
<dbReference type="PANTHER" id="PTHR30589">
    <property type="entry name" value="PROLIPOPROTEIN DIACYLGLYCERYL TRANSFERASE"/>
    <property type="match status" value="1"/>
</dbReference>
<keyword evidence="6 7" id="KW-0472">Membrane</keyword>
<evidence type="ECO:0000256" key="2">
    <source>
        <dbReference type="ARBA" id="ARBA00022475"/>
    </source>
</evidence>
<organism evidence="9 10">
    <name type="scientific">Demequina litorisediminis</name>
    <dbReference type="NCBI Taxonomy" id="1849022"/>
    <lineage>
        <taxon>Bacteria</taxon>
        <taxon>Bacillati</taxon>
        <taxon>Actinomycetota</taxon>
        <taxon>Actinomycetes</taxon>
        <taxon>Micrococcales</taxon>
        <taxon>Demequinaceae</taxon>
        <taxon>Demequina</taxon>
    </lineage>
</organism>
<evidence type="ECO:0000256" key="4">
    <source>
        <dbReference type="ARBA" id="ARBA00022692"/>
    </source>
</evidence>
<evidence type="ECO:0000256" key="8">
    <source>
        <dbReference type="SAM" id="MobiDB-lite"/>
    </source>
</evidence>
<keyword evidence="3 7" id="KW-0808">Transferase</keyword>
<comment type="pathway">
    <text evidence="7">Protein modification; lipoprotein biosynthesis (diacylglyceryl transfer).</text>
</comment>
<accession>A0ABQ6II13</accession>
<dbReference type="InterPro" id="IPR001640">
    <property type="entry name" value="Lgt"/>
</dbReference>
<keyword evidence="10" id="KW-1185">Reference proteome</keyword>
<dbReference type="HAMAP" id="MF_01147">
    <property type="entry name" value="Lgt"/>
    <property type="match status" value="1"/>
</dbReference>
<comment type="similarity">
    <text evidence="1 7">Belongs to the Lgt family.</text>
</comment>
<keyword evidence="5 7" id="KW-1133">Transmembrane helix</keyword>
<feature type="compositionally biased region" description="Basic residues" evidence="8">
    <location>
        <begin position="285"/>
        <end position="310"/>
    </location>
</feature>
<proteinExistence type="inferred from homology"/>
<keyword evidence="2 7" id="KW-1003">Cell membrane</keyword>
<dbReference type="EC" id="2.5.1.145" evidence="7"/>
<evidence type="ECO:0000256" key="7">
    <source>
        <dbReference type="HAMAP-Rule" id="MF_01147"/>
    </source>
</evidence>
<comment type="subcellular location">
    <subcellularLocation>
        <location evidence="7">Cell membrane</location>
        <topology evidence="7">Multi-pass membrane protein</topology>
    </subcellularLocation>
</comment>
<feature type="transmembrane region" description="Helical" evidence="7">
    <location>
        <begin position="23"/>
        <end position="42"/>
    </location>
</feature>
<dbReference type="EMBL" id="BSUN01000001">
    <property type="protein sequence ID" value="GMA37445.1"/>
    <property type="molecule type" value="Genomic_DNA"/>
</dbReference>
<protein>
    <recommendedName>
        <fullName evidence="7">Phosphatidylglycerol--prolipoprotein diacylglyceryl transferase</fullName>
        <ecNumber evidence="7">2.5.1.145</ecNumber>
    </recommendedName>
</protein>
<evidence type="ECO:0000256" key="1">
    <source>
        <dbReference type="ARBA" id="ARBA00007150"/>
    </source>
</evidence>
<feature type="compositionally biased region" description="Basic and acidic residues" evidence="8">
    <location>
        <begin position="273"/>
        <end position="284"/>
    </location>
</feature>
<feature type="transmembrane region" description="Helical" evidence="7">
    <location>
        <begin position="213"/>
        <end position="232"/>
    </location>
</feature>
<dbReference type="Proteomes" id="UP001157125">
    <property type="component" value="Unassembled WGS sequence"/>
</dbReference>
<evidence type="ECO:0000313" key="9">
    <source>
        <dbReference type="EMBL" id="GMA37445.1"/>
    </source>
</evidence>
<dbReference type="Pfam" id="PF01790">
    <property type="entry name" value="LGT"/>
    <property type="match status" value="1"/>
</dbReference>